<comment type="caution">
    <text evidence="1">The sequence shown here is derived from an EMBL/GenBank/DDBJ whole genome shotgun (WGS) entry which is preliminary data.</text>
</comment>
<evidence type="ECO:0008006" key="3">
    <source>
        <dbReference type="Google" id="ProtNLM"/>
    </source>
</evidence>
<keyword evidence="2" id="KW-1185">Reference proteome</keyword>
<evidence type="ECO:0000313" key="2">
    <source>
        <dbReference type="Proteomes" id="UP000633278"/>
    </source>
</evidence>
<reference evidence="1" key="2">
    <citation type="submission" date="2020-09" db="EMBL/GenBank/DDBJ databases">
        <authorList>
            <person name="Sun Q."/>
            <person name="Zhou Y."/>
        </authorList>
    </citation>
    <scope>NUCLEOTIDE SEQUENCE</scope>
    <source>
        <strain evidence="1">CGMCC 1.15763</strain>
    </source>
</reference>
<dbReference type="AlphaFoldDB" id="A0A917I1L6"/>
<name>A0A917I1L6_9FLAO</name>
<dbReference type="RefSeq" id="WP_188599481.1">
    <property type="nucleotide sequence ID" value="NZ_BMJW01000003.1"/>
</dbReference>
<dbReference type="EMBL" id="BMJW01000003">
    <property type="protein sequence ID" value="GGH03344.1"/>
    <property type="molecule type" value="Genomic_DNA"/>
</dbReference>
<sequence length="268" mass="30634">MQKKASAFICAFLLCFSITGQEKKISIKGLIKNTYLLPVKDAHIINLNTSKGTISNKDGEFEIPVRLGDWLEITNLQYKVKKIKISQTNIKEGIILIYLLERNNELNEVELKKKLTGFLKHDMIKKKADTTPKLDKGYYDFSKMDFSKIPLDHSKKPPSSQLLTDPVAKVAGVPIASVGIPDKSSIKKRAQRKALDFKRSLANKLLERLGEQFFFTSLKIPKESFPHFINYCSYLGIETLFKKDKVLELIAIFKKESINYLKMIEKSK</sequence>
<dbReference type="InterPro" id="IPR008969">
    <property type="entry name" value="CarboxyPept-like_regulatory"/>
</dbReference>
<proteinExistence type="predicted"/>
<organism evidence="1 2">
    <name type="scientific">Polaribacter pacificus</name>
    <dbReference type="NCBI Taxonomy" id="1775173"/>
    <lineage>
        <taxon>Bacteria</taxon>
        <taxon>Pseudomonadati</taxon>
        <taxon>Bacteroidota</taxon>
        <taxon>Flavobacteriia</taxon>
        <taxon>Flavobacteriales</taxon>
        <taxon>Flavobacteriaceae</taxon>
    </lineage>
</organism>
<reference evidence="1" key="1">
    <citation type="journal article" date="2014" name="Int. J. Syst. Evol. Microbiol.">
        <title>Complete genome sequence of Corynebacterium casei LMG S-19264T (=DSM 44701T), isolated from a smear-ripened cheese.</title>
        <authorList>
            <consortium name="US DOE Joint Genome Institute (JGI-PGF)"/>
            <person name="Walter F."/>
            <person name="Albersmeier A."/>
            <person name="Kalinowski J."/>
            <person name="Ruckert C."/>
        </authorList>
    </citation>
    <scope>NUCLEOTIDE SEQUENCE</scope>
    <source>
        <strain evidence="1">CGMCC 1.15763</strain>
    </source>
</reference>
<accession>A0A917I1L6</accession>
<evidence type="ECO:0000313" key="1">
    <source>
        <dbReference type="EMBL" id="GGH03344.1"/>
    </source>
</evidence>
<dbReference type="Proteomes" id="UP000633278">
    <property type="component" value="Unassembled WGS sequence"/>
</dbReference>
<protein>
    <recommendedName>
        <fullName evidence="3">CarboxypepD_reg-like domain-containing protein</fullName>
    </recommendedName>
</protein>
<gene>
    <name evidence="1" type="ORF">GCM10011416_22810</name>
</gene>
<dbReference type="SUPFAM" id="SSF49464">
    <property type="entry name" value="Carboxypeptidase regulatory domain-like"/>
    <property type="match status" value="1"/>
</dbReference>